<keyword evidence="3" id="KW-1185">Reference proteome</keyword>
<dbReference type="PANTHER" id="PTHR21301:SF12">
    <property type="match status" value="1"/>
</dbReference>
<organism evidence="2 3">
    <name type="scientific">Pelobates cultripes</name>
    <name type="common">Western spadefoot toad</name>
    <dbReference type="NCBI Taxonomy" id="61616"/>
    <lineage>
        <taxon>Eukaryota</taxon>
        <taxon>Metazoa</taxon>
        <taxon>Chordata</taxon>
        <taxon>Craniata</taxon>
        <taxon>Vertebrata</taxon>
        <taxon>Euteleostomi</taxon>
        <taxon>Amphibia</taxon>
        <taxon>Batrachia</taxon>
        <taxon>Anura</taxon>
        <taxon>Pelobatoidea</taxon>
        <taxon>Pelobatidae</taxon>
        <taxon>Pelobates</taxon>
    </lineage>
</organism>
<name>A0AAD1SK52_PELCU</name>
<dbReference type="InterPro" id="IPR058912">
    <property type="entry name" value="HTH_animal"/>
</dbReference>
<sequence>MYANSFMHSFEEDNILKKFGKHIIKYLCFINDILIIWNGDDQSFINMMSALNALNSPVKLPSQWSTTQIDFLDLQIYIEGNRLGYTLYSKDIDRNSILHASSFHPRRLKESLPISQFLRVLRNNSDSTKASKQVQQMYQKFQERGYTHSILTTALQQAYKLIEEPMGRTEIGDV</sequence>
<reference evidence="2" key="1">
    <citation type="submission" date="2022-03" db="EMBL/GenBank/DDBJ databases">
        <authorList>
            <person name="Alioto T."/>
            <person name="Alioto T."/>
            <person name="Gomez Garrido J."/>
        </authorList>
    </citation>
    <scope>NUCLEOTIDE SEQUENCE</scope>
</reference>
<proteinExistence type="predicted"/>
<dbReference type="AlphaFoldDB" id="A0AAD1SK52"/>
<evidence type="ECO:0000313" key="2">
    <source>
        <dbReference type="EMBL" id="CAH2301340.1"/>
    </source>
</evidence>
<gene>
    <name evidence="2" type="ORF">PECUL_23A002490</name>
</gene>
<feature type="domain" description="Helix-turn-helix" evidence="1">
    <location>
        <begin position="97"/>
        <end position="153"/>
    </location>
</feature>
<evidence type="ECO:0000259" key="1">
    <source>
        <dbReference type="Pfam" id="PF26215"/>
    </source>
</evidence>
<dbReference type="PANTHER" id="PTHR21301">
    <property type="entry name" value="REVERSE TRANSCRIPTASE"/>
    <property type="match status" value="1"/>
</dbReference>
<accession>A0AAD1SK52</accession>
<protein>
    <recommendedName>
        <fullName evidence="1">Helix-turn-helix domain-containing protein</fullName>
    </recommendedName>
</protein>
<dbReference type="Proteomes" id="UP001295444">
    <property type="component" value="Chromosome 06"/>
</dbReference>
<dbReference type="EMBL" id="OW240917">
    <property type="protein sequence ID" value="CAH2301340.1"/>
    <property type="molecule type" value="Genomic_DNA"/>
</dbReference>
<dbReference type="Pfam" id="PF26215">
    <property type="entry name" value="HTH_animal"/>
    <property type="match status" value="1"/>
</dbReference>
<evidence type="ECO:0000313" key="3">
    <source>
        <dbReference type="Proteomes" id="UP001295444"/>
    </source>
</evidence>